<evidence type="ECO:0000256" key="2">
    <source>
        <dbReference type="ARBA" id="ARBA00022475"/>
    </source>
</evidence>
<reference evidence="7" key="1">
    <citation type="journal article" date="2014" name="Int. J. Syst. Evol. Microbiol.">
        <title>Complete genome sequence of Corynebacterium casei LMG S-19264T (=DSM 44701T), isolated from a smear-ripened cheese.</title>
        <authorList>
            <consortium name="US DOE Joint Genome Institute (JGI-PGF)"/>
            <person name="Walter F."/>
            <person name="Albersmeier A."/>
            <person name="Kalinowski J."/>
            <person name="Ruckert C."/>
        </authorList>
    </citation>
    <scope>NUCLEOTIDE SEQUENCE</scope>
    <source>
        <strain evidence="7">CGMCC 1.12214</strain>
    </source>
</reference>
<sequence>MGANAATLRAAAFAAGLLFLLLVPLGLSRYGVYIMSLWAVMTIAAMGLNLTLGYAGQVSLAQGAFVGIGSYAVAILSTNGMPFIVPLLVAVGLSFAIGWLLGYPALRVQHHYLAFVTLAFSTLVYLVFRNEEWLTKGIYGIMGFKRPTIFGISTATPLAFYYFCLAMLAIATAFLAWIVRSPWGRAFVALRENPVRALSLGVDTRRYTLMAFAIGSAMGGFAGAVYAPLVEFVDPTPFTLALSLNILMMVIVGGSGFFFGPFLGAAIAVLLPEWLRFAHGWYLVIYAAFVMGLLIYSPTGLLGVADRWTANRKTRRASAERAAASASLSPEKP</sequence>
<feature type="transmembrane region" description="Helical" evidence="6">
    <location>
        <begin position="242"/>
        <end position="271"/>
    </location>
</feature>
<keyword evidence="8" id="KW-1185">Reference proteome</keyword>
<dbReference type="EMBL" id="BMES01000001">
    <property type="protein sequence ID" value="GGH07313.1"/>
    <property type="molecule type" value="Genomic_DNA"/>
</dbReference>
<evidence type="ECO:0000256" key="6">
    <source>
        <dbReference type="SAM" id="Phobius"/>
    </source>
</evidence>
<feature type="transmembrane region" description="Helical" evidence="6">
    <location>
        <begin position="149"/>
        <end position="179"/>
    </location>
</feature>
<gene>
    <name evidence="7" type="ORF">GCM10007036_02140</name>
</gene>
<feature type="transmembrane region" description="Helical" evidence="6">
    <location>
        <begin position="30"/>
        <end position="48"/>
    </location>
</feature>
<comment type="caution">
    <text evidence="7">The sequence shown here is derived from an EMBL/GenBank/DDBJ whole genome shotgun (WGS) entry which is preliminary data.</text>
</comment>
<evidence type="ECO:0000313" key="7">
    <source>
        <dbReference type="EMBL" id="GGH07313.1"/>
    </source>
</evidence>
<keyword evidence="5 6" id="KW-0472">Membrane</keyword>
<dbReference type="CDD" id="cd06581">
    <property type="entry name" value="TM_PBP1_LivM_like"/>
    <property type="match status" value="1"/>
</dbReference>
<dbReference type="Proteomes" id="UP000603912">
    <property type="component" value="Unassembled WGS sequence"/>
</dbReference>
<keyword evidence="4 6" id="KW-1133">Transmembrane helix</keyword>
<keyword evidence="2" id="KW-1003">Cell membrane</keyword>
<dbReference type="RefSeq" id="WP_188515888.1">
    <property type="nucleotide sequence ID" value="NZ_BMES01000001.1"/>
</dbReference>
<dbReference type="PANTHER" id="PTHR30482:SF20">
    <property type="entry name" value="HIGH-AFFINITY BRANCHED-CHAIN AMINO ACID TRANSPORT SYSTEM PERMEASE PROTEIN LIVM"/>
    <property type="match status" value="1"/>
</dbReference>
<evidence type="ECO:0000256" key="4">
    <source>
        <dbReference type="ARBA" id="ARBA00022989"/>
    </source>
</evidence>
<feature type="transmembrane region" description="Helical" evidence="6">
    <location>
        <begin position="54"/>
        <end position="76"/>
    </location>
</feature>
<dbReference type="AlphaFoldDB" id="A0A917MG95"/>
<name>A0A917MG95_9HYPH</name>
<protein>
    <submittedName>
        <fullName evidence="7">Branched-chain amino acid ABC transporter permease</fullName>
    </submittedName>
</protein>
<dbReference type="PANTHER" id="PTHR30482">
    <property type="entry name" value="HIGH-AFFINITY BRANCHED-CHAIN AMINO ACID TRANSPORT SYSTEM PERMEASE"/>
    <property type="match status" value="1"/>
</dbReference>
<feature type="transmembrane region" description="Helical" evidence="6">
    <location>
        <begin position="112"/>
        <end position="128"/>
    </location>
</feature>
<reference evidence="7" key="2">
    <citation type="submission" date="2020-09" db="EMBL/GenBank/DDBJ databases">
        <authorList>
            <person name="Sun Q."/>
            <person name="Zhou Y."/>
        </authorList>
    </citation>
    <scope>NUCLEOTIDE SEQUENCE</scope>
    <source>
        <strain evidence="7">CGMCC 1.12214</strain>
    </source>
</reference>
<keyword evidence="3 6" id="KW-0812">Transmembrane</keyword>
<accession>A0A917MG95</accession>
<feature type="transmembrane region" description="Helical" evidence="6">
    <location>
        <begin position="6"/>
        <end position="23"/>
    </location>
</feature>
<organism evidence="7 8">
    <name type="scientific">Alsobacter metallidurans</name>
    <dbReference type="NCBI Taxonomy" id="340221"/>
    <lineage>
        <taxon>Bacteria</taxon>
        <taxon>Pseudomonadati</taxon>
        <taxon>Pseudomonadota</taxon>
        <taxon>Alphaproteobacteria</taxon>
        <taxon>Hyphomicrobiales</taxon>
        <taxon>Alsobacteraceae</taxon>
        <taxon>Alsobacter</taxon>
    </lineage>
</organism>
<evidence type="ECO:0000256" key="1">
    <source>
        <dbReference type="ARBA" id="ARBA00004651"/>
    </source>
</evidence>
<evidence type="ECO:0000256" key="5">
    <source>
        <dbReference type="ARBA" id="ARBA00023136"/>
    </source>
</evidence>
<dbReference type="GO" id="GO:0015658">
    <property type="term" value="F:branched-chain amino acid transmembrane transporter activity"/>
    <property type="evidence" value="ECO:0007669"/>
    <property type="project" value="InterPro"/>
</dbReference>
<dbReference type="InterPro" id="IPR001851">
    <property type="entry name" value="ABC_transp_permease"/>
</dbReference>
<feature type="transmembrane region" description="Helical" evidence="6">
    <location>
        <begin position="83"/>
        <end position="106"/>
    </location>
</feature>
<evidence type="ECO:0000313" key="8">
    <source>
        <dbReference type="Proteomes" id="UP000603912"/>
    </source>
</evidence>
<evidence type="ECO:0000256" key="3">
    <source>
        <dbReference type="ARBA" id="ARBA00022692"/>
    </source>
</evidence>
<feature type="transmembrane region" description="Helical" evidence="6">
    <location>
        <begin position="283"/>
        <end position="305"/>
    </location>
</feature>
<proteinExistence type="predicted"/>
<dbReference type="GO" id="GO:0005886">
    <property type="term" value="C:plasma membrane"/>
    <property type="evidence" value="ECO:0007669"/>
    <property type="project" value="UniProtKB-SubCell"/>
</dbReference>
<dbReference type="Pfam" id="PF02653">
    <property type="entry name" value="BPD_transp_2"/>
    <property type="match status" value="1"/>
</dbReference>
<feature type="transmembrane region" description="Helical" evidence="6">
    <location>
        <begin position="207"/>
        <end position="230"/>
    </location>
</feature>
<dbReference type="InterPro" id="IPR043428">
    <property type="entry name" value="LivM-like"/>
</dbReference>
<comment type="subcellular location">
    <subcellularLocation>
        <location evidence="1">Cell membrane</location>
        <topology evidence="1">Multi-pass membrane protein</topology>
    </subcellularLocation>
</comment>